<dbReference type="Proteomes" id="UP000789595">
    <property type="component" value="Unassembled WGS sequence"/>
</dbReference>
<dbReference type="Gene3D" id="1.25.40.20">
    <property type="entry name" value="Ankyrin repeat-containing domain"/>
    <property type="match status" value="1"/>
</dbReference>
<gene>
    <name evidence="2" type="ORF">PECAL_6P12280</name>
</gene>
<protein>
    <submittedName>
        <fullName evidence="2">Uncharacterized protein</fullName>
    </submittedName>
</protein>
<organism evidence="2 3">
    <name type="scientific">Pelagomonas calceolata</name>
    <dbReference type="NCBI Taxonomy" id="35677"/>
    <lineage>
        <taxon>Eukaryota</taxon>
        <taxon>Sar</taxon>
        <taxon>Stramenopiles</taxon>
        <taxon>Ochrophyta</taxon>
        <taxon>Pelagophyceae</taxon>
        <taxon>Pelagomonadales</taxon>
        <taxon>Pelagomonadaceae</taxon>
        <taxon>Pelagomonas</taxon>
    </lineage>
</organism>
<dbReference type="Pfam" id="PF00023">
    <property type="entry name" value="Ank"/>
    <property type="match status" value="1"/>
</dbReference>
<proteinExistence type="predicted"/>
<dbReference type="SUPFAM" id="SSF48403">
    <property type="entry name" value="Ankyrin repeat"/>
    <property type="match status" value="1"/>
</dbReference>
<sequence length="498" mass="55152">MEADPPADEVDALATRIEEIDELGEGNDEFGLGAVLKKLIRNADVEGVRAHLEVLEYNGQAVHTYHLSMAARLPYKVHYGDAAVCRRSREVLLLLVAACDEQTLGQCVVDTRDWSPKRALGRRGPNWPPFDFTAEDWADMPTTATVLHQLAWDGDVDALAMILALPQCSARLVNATADEQIHADGSGEAARYQFVRGDPRELRDEMGPGSTALHMACLAGRVSVVQLLLRDGRADPNYPNEYRQPPLITCAAATGECMGGKINHRVAECVRALTRDPRTKVDVWYDKTGGQYNGAGVHCHILSKLAKYGALEPAYHILAALPKLDPDSVKLCDSVQNNVVRQIGSMVGLASLSPLETCLDGPPLGFRSDGHHPMLCFLIEVSNAGGFRMWRAEKRRDMMVIRALVSKARKRRRFDAAASLTHRLFNLRDDALFLRVLGFCWFLNPGARVPCGHDYQLTRLRKEGKTPDEAFEIIAKMPAKYKPGTFTQARNSKIARYV</sequence>
<dbReference type="InterPro" id="IPR036770">
    <property type="entry name" value="Ankyrin_rpt-contain_sf"/>
</dbReference>
<feature type="repeat" description="ANK" evidence="1">
    <location>
        <begin position="208"/>
        <end position="232"/>
    </location>
</feature>
<name>A0A8J2T1U9_9STRA</name>
<reference evidence="2" key="1">
    <citation type="submission" date="2021-11" db="EMBL/GenBank/DDBJ databases">
        <authorList>
            <consortium name="Genoscope - CEA"/>
            <person name="William W."/>
        </authorList>
    </citation>
    <scope>NUCLEOTIDE SEQUENCE</scope>
</reference>
<dbReference type="SMART" id="SM00248">
    <property type="entry name" value="ANK"/>
    <property type="match status" value="1"/>
</dbReference>
<comment type="caution">
    <text evidence="2">The sequence shown here is derived from an EMBL/GenBank/DDBJ whole genome shotgun (WGS) entry which is preliminary data.</text>
</comment>
<dbReference type="InterPro" id="IPR002110">
    <property type="entry name" value="Ankyrin_rpt"/>
</dbReference>
<accession>A0A8J2T1U9</accession>
<dbReference type="EMBL" id="CAKKNE010000006">
    <property type="protein sequence ID" value="CAH0379600.1"/>
    <property type="molecule type" value="Genomic_DNA"/>
</dbReference>
<keyword evidence="1" id="KW-0040">ANK repeat</keyword>
<dbReference type="AlphaFoldDB" id="A0A8J2T1U9"/>
<evidence type="ECO:0000256" key="1">
    <source>
        <dbReference type="PROSITE-ProRule" id="PRU00023"/>
    </source>
</evidence>
<evidence type="ECO:0000313" key="3">
    <source>
        <dbReference type="Proteomes" id="UP000789595"/>
    </source>
</evidence>
<keyword evidence="3" id="KW-1185">Reference proteome</keyword>
<dbReference type="PROSITE" id="PS50088">
    <property type="entry name" value="ANK_REPEAT"/>
    <property type="match status" value="1"/>
</dbReference>
<evidence type="ECO:0000313" key="2">
    <source>
        <dbReference type="EMBL" id="CAH0379600.1"/>
    </source>
</evidence>
<dbReference type="PROSITE" id="PS50297">
    <property type="entry name" value="ANK_REP_REGION"/>
    <property type="match status" value="1"/>
</dbReference>
<dbReference type="OrthoDB" id="2163089at2759"/>